<feature type="compositionally biased region" description="Acidic residues" evidence="1">
    <location>
        <begin position="311"/>
        <end position="320"/>
    </location>
</feature>
<protein>
    <submittedName>
        <fullName evidence="2">Uncharacterized protein</fullName>
    </submittedName>
</protein>
<organism evidence="2 3">
    <name type="scientific">Marasmius crinis-equi</name>
    <dbReference type="NCBI Taxonomy" id="585013"/>
    <lineage>
        <taxon>Eukaryota</taxon>
        <taxon>Fungi</taxon>
        <taxon>Dikarya</taxon>
        <taxon>Basidiomycota</taxon>
        <taxon>Agaricomycotina</taxon>
        <taxon>Agaricomycetes</taxon>
        <taxon>Agaricomycetidae</taxon>
        <taxon>Agaricales</taxon>
        <taxon>Marasmiineae</taxon>
        <taxon>Marasmiaceae</taxon>
        <taxon>Marasmius</taxon>
    </lineage>
</organism>
<feature type="compositionally biased region" description="Basic and acidic residues" evidence="1">
    <location>
        <begin position="266"/>
        <end position="287"/>
    </location>
</feature>
<reference evidence="2 3" key="1">
    <citation type="submission" date="2024-02" db="EMBL/GenBank/DDBJ databases">
        <title>A draft genome for the cacao thread blight pathogen Marasmius crinis-equi.</title>
        <authorList>
            <person name="Cohen S.P."/>
            <person name="Baruah I.K."/>
            <person name="Amoako-Attah I."/>
            <person name="Bukari Y."/>
            <person name="Meinhardt L.W."/>
            <person name="Bailey B.A."/>
        </authorList>
    </citation>
    <scope>NUCLEOTIDE SEQUENCE [LARGE SCALE GENOMIC DNA]</scope>
    <source>
        <strain evidence="2 3">GH-76</strain>
    </source>
</reference>
<evidence type="ECO:0000313" key="3">
    <source>
        <dbReference type="Proteomes" id="UP001465976"/>
    </source>
</evidence>
<feature type="compositionally biased region" description="Polar residues" evidence="1">
    <location>
        <begin position="42"/>
        <end position="63"/>
    </location>
</feature>
<feature type="region of interest" description="Disordered" evidence="1">
    <location>
        <begin position="250"/>
        <end position="324"/>
    </location>
</feature>
<sequence length="354" mass="39556">MFAKHTRRTTQQAQKTSEELPYHHSLPSPAATRAIPPHMAVGNNTTTAHNPKTTMQTSSSTGQAAAPNEPWRPLHLSDATSICLPVVSRTNINSLSHTTTPSDQGKGKDRSGSPSRSGDDGEGQNHEADSPLSQPSLFGCQEPVASTQDILEETNHTAAHLGKTKLPMALASYGLRILSRVKPDSTPPKDKQPYQSLPKRDTFKKHDYKPKEHKPFVKPNFDHSRDSPFHPKDPNQSNWFIRIIMEEVKDESQQTKNTNLPTDEQIWNHHEQETTRMDNRSEPEHSPDSFGSSQYTSYESSEEHVSFMCDESSDQDDSDFEDHTLAGASEWLAAAWEYLDVESDAEAGDIHYSE</sequence>
<dbReference type="EMBL" id="JBAHYK010000876">
    <property type="protein sequence ID" value="KAL0570779.1"/>
    <property type="molecule type" value="Genomic_DNA"/>
</dbReference>
<feature type="compositionally biased region" description="Polar residues" evidence="1">
    <location>
        <begin position="94"/>
        <end position="103"/>
    </location>
</feature>
<feature type="compositionally biased region" description="Low complexity" evidence="1">
    <location>
        <begin position="289"/>
        <end position="299"/>
    </location>
</feature>
<accession>A0ABR3F6Q3</accession>
<feature type="region of interest" description="Disordered" evidence="1">
    <location>
        <begin position="94"/>
        <end position="139"/>
    </location>
</feature>
<name>A0ABR3F6Q3_9AGAR</name>
<feature type="compositionally biased region" description="Basic and acidic residues" evidence="1">
    <location>
        <begin position="105"/>
        <end position="129"/>
    </location>
</feature>
<dbReference type="Proteomes" id="UP001465976">
    <property type="component" value="Unassembled WGS sequence"/>
</dbReference>
<keyword evidence="3" id="KW-1185">Reference proteome</keyword>
<proteinExistence type="predicted"/>
<gene>
    <name evidence="2" type="ORF">V5O48_011182</name>
</gene>
<evidence type="ECO:0000313" key="2">
    <source>
        <dbReference type="EMBL" id="KAL0570779.1"/>
    </source>
</evidence>
<feature type="region of interest" description="Disordered" evidence="1">
    <location>
        <begin position="180"/>
        <end position="236"/>
    </location>
</feature>
<feature type="region of interest" description="Disordered" evidence="1">
    <location>
        <begin position="1"/>
        <end position="73"/>
    </location>
</feature>
<comment type="caution">
    <text evidence="2">The sequence shown here is derived from an EMBL/GenBank/DDBJ whole genome shotgun (WGS) entry which is preliminary data.</text>
</comment>
<evidence type="ECO:0000256" key="1">
    <source>
        <dbReference type="SAM" id="MobiDB-lite"/>
    </source>
</evidence>
<feature type="compositionally biased region" description="Basic and acidic residues" evidence="1">
    <location>
        <begin position="181"/>
        <end position="233"/>
    </location>
</feature>